<feature type="chain" id="PRO_5045746508" description="Secreted protein" evidence="1">
    <location>
        <begin position="22"/>
        <end position="74"/>
    </location>
</feature>
<feature type="signal peptide" evidence="1">
    <location>
        <begin position="1"/>
        <end position="21"/>
    </location>
</feature>
<sequence length="74" mass="8196">MKRIISKPCVFAALLSVMLVAAMTGCSEQDNSVTGGSKDELNAYLEEHPELVEGANEYEKQWEDGYVEPDAEEE</sequence>
<name>A0ABP9VMB6_9BACT</name>
<dbReference type="PROSITE" id="PS51257">
    <property type="entry name" value="PROKAR_LIPOPROTEIN"/>
    <property type="match status" value="1"/>
</dbReference>
<evidence type="ECO:0008006" key="4">
    <source>
        <dbReference type="Google" id="ProtNLM"/>
    </source>
</evidence>
<keyword evidence="3" id="KW-1185">Reference proteome</keyword>
<dbReference type="Proteomes" id="UP001416858">
    <property type="component" value="Unassembled WGS sequence"/>
</dbReference>
<comment type="caution">
    <text evidence="2">The sequence shown here is derived from an EMBL/GenBank/DDBJ whole genome shotgun (WGS) entry which is preliminary data.</text>
</comment>
<dbReference type="EMBL" id="BAABRO010000002">
    <property type="protein sequence ID" value="GAA5505916.1"/>
    <property type="molecule type" value="Genomic_DNA"/>
</dbReference>
<protein>
    <recommendedName>
        <fullName evidence="4">Secreted protein</fullName>
    </recommendedName>
</protein>
<organism evidence="2 3">
    <name type="scientific">Novipirellula caenicola</name>
    <dbReference type="NCBI Taxonomy" id="1536901"/>
    <lineage>
        <taxon>Bacteria</taxon>
        <taxon>Pseudomonadati</taxon>
        <taxon>Planctomycetota</taxon>
        <taxon>Planctomycetia</taxon>
        <taxon>Pirellulales</taxon>
        <taxon>Pirellulaceae</taxon>
        <taxon>Novipirellula</taxon>
    </lineage>
</organism>
<reference evidence="2 3" key="1">
    <citation type="submission" date="2024-02" db="EMBL/GenBank/DDBJ databases">
        <title>Rhodopirellula caenicola NBRC 110016.</title>
        <authorList>
            <person name="Ichikawa N."/>
            <person name="Katano-Makiyama Y."/>
            <person name="Hidaka K."/>
        </authorList>
    </citation>
    <scope>NUCLEOTIDE SEQUENCE [LARGE SCALE GENOMIC DNA]</scope>
    <source>
        <strain evidence="2 3">NBRC 110016</strain>
    </source>
</reference>
<evidence type="ECO:0000313" key="2">
    <source>
        <dbReference type="EMBL" id="GAA5505916.1"/>
    </source>
</evidence>
<accession>A0ABP9VMB6</accession>
<dbReference type="RefSeq" id="WP_345682898.1">
    <property type="nucleotide sequence ID" value="NZ_BAABRO010000002.1"/>
</dbReference>
<keyword evidence="1" id="KW-0732">Signal</keyword>
<gene>
    <name evidence="2" type="ORF">Rcae01_01366</name>
</gene>
<evidence type="ECO:0000256" key="1">
    <source>
        <dbReference type="SAM" id="SignalP"/>
    </source>
</evidence>
<proteinExistence type="predicted"/>
<evidence type="ECO:0000313" key="3">
    <source>
        <dbReference type="Proteomes" id="UP001416858"/>
    </source>
</evidence>